<dbReference type="Pfam" id="PF25171">
    <property type="entry name" value="Beta-prop_WDR36-Utp21_1st"/>
    <property type="match status" value="1"/>
</dbReference>
<name>A0A8H7HYG8_9AGAM</name>
<evidence type="ECO:0000259" key="8">
    <source>
        <dbReference type="Pfam" id="PF04192"/>
    </source>
</evidence>
<comment type="caution">
    <text evidence="10">The sequence shown here is derived from an EMBL/GenBank/DDBJ whole genome shotgun (WGS) entry which is preliminary data.</text>
</comment>
<feature type="non-terminal residue" evidence="10">
    <location>
        <position position="1"/>
    </location>
</feature>
<dbReference type="Pfam" id="PF25168">
    <property type="entry name" value="Beta-prop_WDR36-Utp21_2nd"/>
    <property type="match status" value="1"/>
</dbReference>
<feature type="repeat" description="WD" evidence="5">
    <location>
        <begin position="1104"/>
        <end position="1147"/>
    </location>
</feature>
<dbReference type="SUPFAM" id="SSF54928">
    <property type="entry name" value="RNA-binding domain, RBD"/>
    <property type="match status" value="1"/>
</dbReference>
<feature type="compositionally biased region" description="Gly residues" evidence="6">
    <location>
        <begin position="1799"/>
        <end position="1813"/>
    </location>
</feature>
<dbReference type="GO" id="GO:0006364">
    <property type="term" value="P:rRNA processing"/>
    <property type="evidence" value="ECO:0007669"/>
    <property type="project" value="InterPro"/>
</dbReference>
<sequence length="1882" mass="202936">MAAATEAVIEPPRKKSRKTQKNNATPVRRPTLFAPFRALGIITNHVPFAMQARSYKGDSEGPKLVILTCLGKAWALWEGGRMGLILVSPDAPSNITAVALDENFVWALAGTYAIKYTRGKEIGRATNPLGTTLSSMLLFGSHLLCLSSDGAHAIVWDKNTFELQGKLSFTNGFTAAHMLHPATYLNKVLFASSDGSMQLWNIRTATCLHTFLATSLSTMTNGSPITALCQSPAVDVIGIGFASGECVLYDIRSDEKVMRVFMEGASVRAIAFRTGLFLIMSAARDILTFHTDGHPTLATASATGHIAIWDLNAQGRLMHIVKGAHNSSISAVQWIPGQPVMVTSGDDNSLKQWLFESPDEPPRLLKYRAGHHAPPHLIRYYGEDGKQILTASRDRSLRYTSVVRDSRSFELSQGSLEQKATSLAIPVSHLKLPAITAVAYSSTRSKDWEDVLTAHTGETFARTWSVREKKLGKWSMGGAEKAKGVSTKGKGVDVSLGAIKVEQAVCVSACGNFGFIGTTQGVVQAYNMQSGLKRRTYTIGKGQTVTGIASDTLNKVLVASTLTGSIHFFDFHTTVKLDQLELPSTAVSIELQRDSGLLAVVCDDLIVRILDIETRKVVRELKGFGARVLDVSFSYDSRWLSVTSLDSTIRTFDIPTGRLIDAFKTPSVATSITWSPTGDFLASAHVDSVGVFLWTNKAQYSDVSLQTVTEDEFTTLELPTMQGEDESEGMKQGRIQCTALTPTILDLDLGELAELSLADTSKRSPGRTEQLEGELVTLTVLPRSKWQTLLNLEVIQARNKPSEAPKAPQKAPFFLPTVAGVDHKFDTSVEQTKKSKEESRRKQSGTVRIQTEFQRQMSKEEREGDYSALFALAQSMSPAALDLEIRSLSAIDDMELFMHALTQRLKSHRDFEAVETYLAVFLRIHSDILTEHDELRSAMEALDRVHKQESQRILELVDAGLETGRGLYFTTTGTSTACNMFASPPQDPPFLSNYVYDHHSDVHVIKSCQHERGRGLLAVAGESRVEVLLRDSSQKFLSLTPIASFHVGATAIALDWSPEAVSPTSSDNWNIELGVACADGNMRILRKTPQSPPTGEIRVFGGGTTGHSARISSLAFSSAREGMHVASVGEDCNLLIWNLSKRIKTEEESDSSMDLGDNKQDVDQAPSAYPIAFSHPLQDVIAHDANARVLLVADSRGTVSLVDWAGAEADEDIPDGWSRQRVVELMDPRRVAEGITGVRTSGVPMNSSLGGGADWKPDDPNIIGATYGSRWMIWDLRRVQGGKPVATGEGFLSGGHRFRWCPTDENLFAVSTTSPVPGAAIKVYHISFPGAPRTYQLFGRPHRVRDVDWLTELPTPSNAQAEELQTRVPSPPWLAVAVGRKVYFLRNLEVTSYAHYVIHADHGPVHLTTTMSSATKAEPPGKAKSKPSRTKQSASSNAPKLKVVIRRLPPNLPENIFWQSVAQWVTDESSSWKLYVPGKLRTKLNRENTPSRAYVEFVTPEAVVAFNRDYNGHVFRDKQGNESAAVVEYAPYQKVPHEKRKADAKIGTIETDEDFISFLEALNKPAEPTPDVNELVTQGTTTIAEPTSTPLLDALKAAKEANTIKGYHSHYRDQPTQPRHRVQDLEDAETFSRKVPLKNQQDLAPSDTRDVEKSKEKEKEKEGGGKRGKNKQKEKAPGTGPGPKSPKPAAAQSTAPSRGESSRARPPAGAGINARVLAALGGGAPPGRKGGKQREPSASGAPASESTPAPASASASAPTPSAAPPTSAASLPAGVIAIPGAIKSPETPKKSRGGRGRGRGGGGTSGKDGGSGGLAPTTLSDMPRIDDPGQALPPVASTQRGRGGGGGSGRGRGGRGRGRGRGGGSGGGGGGGEPAPSATQGQ</sequence>
<keyword evidence="2 5" id="KW-0853">WD repeat</keyword>
<evidence type="ECO:0000256" key="4">
    <source>
        <dbReference type="ARBA" id="ARBA00023161"/>
    </source>
</evidence>
<feature type="domain" description="UPF3" evidence="7">
    <location>
        <begin position="1440"/>
        <end position="1599"/>
    </location>
</feature>
<evidence type="ECO:0000256" key="6">
    <source>
        <dbReference type="SAM" id="MobiDB-lite"/>
    </source>
</evidence>
<feature type="domain" description="WDR36/Utp21 C-terminal" evidence="8">
    <location>
        <begin position="769"/>
        <end position="959"/>
    </location>
</feature>
<dbReference type="InterPro" id="IPR059157">
    <property type="entry name" value="WDR36-Utp21_N"/>
</dbReference>
<feature type="compositionally biased region" description="Gly residues" evidence="6">
    <location>
        <begin position="1841"/>
        <end position="1851"/>
    </location>
</feature>
<feature type="domain" description="WDR36/Utp21 N-terminal" evidence="9">
    <location>
        <begin position="66"/>
        <end position="356"/>
    </location>
</feature>
<feature type="region of interest" description="Disordered" evidence="6">
    <location>
        <begin position="1629"/>
        <end position="1882"/>
    </location>
</feature>
<feature type="compositionally biased region" description="Low complexity" evidence="6">
    <location>
        <begin position="1687"/>
        <end position="1697"/>
    </location>
</feature>
<dbReference type="PROSITE" id="PS50294">
    <property type="entry name" value="WD_REPEATS_REGION"/>
    <property type="match status" value="1"/>
</dbReference>
<gene>
    <name evidence="10" type="ORF">RHS03_02082</name>
</gene>
<dbReference type="Proteomes" id="UP000602905">
    <property type="component" value="Unassembled WGS sequence"/>
</dbReference>
<keyword evidence="4" id="KW-0866">Nonsense-mediated mRNA decay</keyword>
<feature type="compositionally biased region" description="Basic and acidic residues" evidence="6">
    <location>
        <begin position="1647"/>
        <end position="1676"/>
    </location>
</feature>
<feature type="region of interest" description="Disordered" evidence="6">
    <location>
        <begin position="1412"/>
        <end position="1439"/>
    </location>
</feature>
<dbReference type="Pfam" id="PF03467">
    <property type="entry name" value="Smg4_UPF3"/>
    <property type="match status" value="1"/>
</dbReference>
<dbReference type="Gene3D" id="3.30.70.330">
    <property type="match status" value="1"/>
</dbReference>
<dbReference type="InterPro" id="IPR015943">
    <property type="entry name" value="WD40/YVTN_repeat-like_dom_sf"/>
</dbReference>
<dbReference type="SMART" id="SM00320">
    <property type="entry name" value="WD40"/>
    <property type="match status" value="11"/>
</dbReference>
<dbReference type="SUPFAM" id="SSF50998">
    <property type="entry name" value="Quinoprotein alcohol dehydrogenase-like"/>
    <property type="match status" value="1"/>
</dbReference>
<dbReference type="PANTHER" id="PTHR22840">
    <property type="entry name" value="WD REPEAT-CONTAINING PROTEIN 36"/>
    <property type="match status" value="1"/>
</dbReference>
<dbReference type="PANTHER" id="PTHR22840:SF12">
    <property type="entry name" value="WD REPEAT-CONTAINING PROTEIN 36"/>
    <property type="match status" value="1"/>
</dbReference>
<accession>A0A8H7HYG8</accession>
<dbReference type="InterPro" id="IPR001680">
    <property type="entry name" value="WD40_rpt"/>
</dbReference>
<reference evidence="10" key="1">
    <citation type="submission" date="2020-09" db="EMBL/GenBank/DDBJ databases">
        <title>Comparative genome analyses of four rice-infecting Rhizoctonia solani isolates reveal extensive enrichment of homogalacturonan modification genes.</title>
        <authorList>
            <person name="Lee D.-Y."/>
            <person name="Jeon J."/>
            <person name="Kim K.-T."/>
            <person name="Cheong K."/>
            <person name="Song H."/>
            <person name="Choi G."/>
            <person name="Ko J."/>
            <person name="Opiyo S.O."/>
            <person name="Zuo S."/>
            <person name="Madhav S."/>
            <person name="Lee Y.-H."/>
            <person name="Wang G.-L."/>
        </authorList>
    </citation>
    <scope>NUCLEOTIDE SEQUENCE</scope>
    <source>
        <strain evidence="10">AG1-IA WGL</strain>
    </source>
</reference>
<dbReference type="InterPro" id="IPR019775">
    <property type="entry name" value="WD40_repeat_CS"/>
</dbReference>
<keyword evidence="3" id="KW-0677">Repeat</keyword>
<dbReference type="GO" id="GO:0032040">
    <property type="term" value="C:small-subunit processome"/>
    <property type="evidence" value="ECO:0007669"/>
    <property type="project" value="InterPro"/>
</dbReference>
<dbReference type="InterPro" id="IPR011047">
    <property type="entry name" value="Quinoprotein_ADH-like_sf"/>
</dbReference>
<feature type="compositionally biased region" description="Gly residues" evidence="6">
    <location>
        <begin position="1861"/>
        <end position="1873"/>
    </location>
</feature>
<comment type="similarity">
    <text evidence="1">Belongs to the RENT3 family.</text>
</comment>
<evidence type="ECO:0000259" key="7">
    <source>
        <dbReference type="Pfam" id="PF03467"/>
    </source>
</evidence>
<dbReference type="InterPro" id="IPR036322">
    <property type="entry name" value="WD40_repeat_dom_sf"/>
</dbReference>
<dbReference type="InterPro" id="IPR005120">
    <property type="entry name" value="UPF3_dom"/>
</dbReference>
<dbReference type="InterPro" id="IPR012677">
    <property type="entry name" value="Nucleotide-bd_a/b_plait_sf"/>
</dbReference>
<dbReference type="Gene3D" id="2.130.10.10">
    <property type="entry name" value="YVTN repeat-like/Quinoprotein amine dehydrogenase"/>
    <property type="match status" value="3"/>
</dbReference>
<feature type="region of interest" description="Disordered" evidence="6">
    <location>
        <begin position="1"/>
        <end position="27"/>
    </location>
</feature>
<evidence type="ECO:0000259" key="9">
    <source>
        <dbReference type="Pfam" id="PF25171"/>
    </source>
</evidence>
<evidence type="ECO:0000256" key="3">
    <source>
        <dbReference type="ARBA" id="ARBA00022737"/>
    </source>
</evidence>
<dbReference type="OrthoDB" id="10250769at2759"/>
<dbReference type="GO" id="GO:0000184">
    <property type="term" value="P:nuclear-transcribed mRNA catabolic process, nonsense-mediated decay"/>
    <property type="evidence" value="ECO:0007669"/>
    <property type="project" value="UniProtKB-KW"/>
</dbReference>
<dbReference type="InterPro" id="IPR007319">
    <property type="entry name" value="WDR36/Utp21_C"/>
</dbReference>
<dbReference type="PROSITE" id="PS00678">
    <property type="entry name" value="WD_REPEATS_1"/>
    <property type="match status" value="1"/>
</dbReference>
<dbReference type="GO" id="GO:0003676">
    <property type="term" value="F:nucleic acid binding"/>
    <property type="evidence" value="ECO:0007669"/>
    <property type="project" value="InterPro"/>
</dbReference>
<evidence type="ECO:0000313" key="11">
    <source>
        <dbReference type="Proteomes" id="UP000602905"/>
    </source>
</evidence>
<dbReference type="SUPFAM" id="SSF50978">
    <property type="entry name" value="WD40 repeat-like"/>
    <property type="match status" value="1"/>
</dbReference>
<evidence type="ECO:0000256" key="1">
    <source>
        <dbReference type="ARBA" id="ARBA00005991"/>
    </source>
</evidence>
<protein>
    <submittedName>
        <fullName evidence="10">Utp21 protein</fullName>
    </submittedName>
</protein>
<feature type="compositionally biased region" description="Low complexity" evidence="6">
    <location>
        <begin position="1736"/>
        <end position="1773"/>
    </location>
</feature>
<organism evidence="10 11">
    <name type="scientific">Rhizoctonia solani</name>
    <dbReference type="NCBI Taxonomy" id="456999"/>
    <lineage>
        <taxon>Eukaryota</taxon>
        <taxon>Fungi</taxon>
        <taxon>Dikarya</taxon>
        <taxon>Basidiomycota</taxon>
        <taxon>Agaricomycotina</taxon>
        <taxon>Agaricomycetes</taxon>
        <taxon>Cantharellales</taxon>
        <taxon>Ceratobasidiaceae</taxon>
        <taxon>Rhizoctonia</taxon>
    </lineage>
</organism>
<evidence type="ECO:0000256" key="5">
    <source>
        <dbReference type="PROSITE-ProRule" id="PRU00221"/>
    </source>
</evidence>
<dbReference type="Pfam" id="PF00400">
    <property type="entry name" value="WD40"/>
    <property type="match status" value="1"/>
</dbReference>
<dbReference type="CDD" id="cd12455">
    <property type="entry name" value="RRM_like_Smg4_UPF3"/>
    <property type="match status" value="1"/>
</dbReference>
<proteinExistence type="inferred from homology"/>
<dbReference type="GO" id="GO:0034388">
    <property type="term" value="C:Pwp2p-containing subcomplex of 90S preribosome"/>
    <property type="evidence" value="ECO:0007669"/>
    <property type="project" value="TreeGrafter"/>
</dbReference>
<evidence type="ECO:0000313" key="10">
    <source>
        <dbReference type="EMBL" id="KAF8710396.1"/>
    </source>
</evidence>
<dbReference type="Pfam" id="PF04192">
    <property type="entry name" value="Utp21"/>
    <property type="match status" value="1"/>
</dbReference>
<dbReference type="EMBL" id="JACYCD010000047">
    <property type="protein sequence ID" value="KAF8710396.1"/>
    <property type="molecule type" value="Genomic_DNA"/>
</dbReference>
<dbReference type="PROSITE" id="PS50082">
    <property type="entry name" value="WD_REPEATS_2"/>
    <property type="match status" value="2"/>
</dbReference>
<evidence type="ECO:0000256" key="2">
    <source>
        <dbReference type="ARBA" id="ARBA00022574"/>
    </source>
</evidence>
<dbReference type="InterPro" id="IPR035979">
    <property type="entry name" value="RBD_domain_sf"/>
</dbReference>
<feature type="repeat" description="WD" evidence="5">
    <location>
        <begin position="322"/>
        <end position="353"/>
    </location>
</feature>